<dbReference type="InterPro" id="IPR004123">
    <property type="entry name" value="Dim1"/>
</dbReference>
<dbReference type="SMART" id="SM01410">
    <property type="entry name" value="DIM1"/>
    <property type="match status" value="1"/>
</dbReference>
<accession>A0ABQ9EFD0</accession>
<proteinExistence type="inferred from homology"/>
<dbReference type="PANTHER" id="PTHR12052">
    <property type="entry name" value="THIOREDOXIN-LIKE PROTEN 4A, 4B"/>
    <property type="match status" value="1"/>
</dbReference>
<dbReference type="PANTHER" id="PTHR12052:SF4">
    <property type="entry name" value="THIOREDOXIN-LIKE PROTEIN 4B"/>
    <property type="match status" value="1"/>
</dbReference>
<dbReference type="Proteomes" id="UP001217089">
    <property type="component" value="Unassembled WGS sequence"/>
</dbReference>
<dbReference type="Pfam" id="PF02966">
    <property type="entry name" value="DIM1"/>
    <property type="match status" value="2"/>
</dbReference>
<sequence length="109" mass="12484">MSFFLPKLESKREVDDVIRSTEDIVLVLRFGRENDSECLKLDDILAKTAPELAKMASIYTVEVDKVPTKQDFIDVVETIFRGAMKGKLMVMSPIDPQNIPKYDLLYQDI</sequence>
<protein>
    <recommendedName>
        <fullName evidence="4">Thioredoxin-like protein 4B</fullName>
    </recommendedName>
</protein>
<dbReference type="InterPro" id="IPR036249">
    <property type="entry name" value="Thioredoxin-like_sf"/>
</dbReference>
<evidence type="ECO:0000256" key="1">
    <source>
        <dbReference type="ARBA" id="ARBA00008241"/>
    </source>
</evidence>
<name>A0ABQ9EFD0_TEGGR</name>
<dbReference type="Gene3D" id="3.40.30.10">
    <property type="entry name" value="Glutaredoxin"/>
    <property type="match status" value="2"/>
</dbReference>
<comment type="caution">
    <text evidence="2">The sequence shown here is derived from an EMBL/GenBank/DDBJ whole genome shotgun (WGS) entry which is preliminary data.</text>
</comment>
<evidence type="ECO:0000313" key="2">
    <source>
        <dbReference type="EMBL" id="KAJ8302215.1"/>
    </source>
</evidence>
<reference evidence="2 3" key="1">
    <citation type="submission" date="2022-12" db="EMBL/GenBank/DDBJ databases">
        <title>Chromosome-level genome of Tegillarca granosa.</title>
        <authorList>
            <person name="Kim J."/>
        </authorList>
    </citation>
    <scope>NUCLEOTIDE SEQUENCE [LARGE SCALE GENOMIC DNA]</scope>
    <source>
        <strain evidence="2">Teg-2019</strain>
        <tissue evidence="2">Adductor muscle</tissue>
    </source>
</reference>
<dbReference type="SUPFAM" id="SSF52833">
    <property type="entry name" value="Thioredoxin-like"/>
    <property type="match status" value="1"/>
</dbReference>
<organism evidence="2 3">
    <name type="scientific">Tegillarca granosa</name>
    <name type="common">Malaysian cockle</name>
    <name type="synonym">Anadara granosa</name>
    <dbReference type="NCBI Taxonomy" id="220873"/>
    <lineage>
        <taxon>Eukaryota</taxon>
        <taxon>Metazoa</taxon>
        <taxon>Spiralia</taxon>
        <taxon>Lophotrochozoa</taxon>
        <taxon>Mollusca</taxon>
        <taxon>Bivalvia</taxon>
        <taxon>Autobranchia</taxon>
        <taxon>Pteriomorphia</taxon>
        <taxon>Arcoida</taxon>
        <taxon>Arcoidea</taxon>
        <taxon>Arcidae</taxon>
        <taxon>Tegillarca</taxon>
    </lineage>
</organism>
<comment type="similarity">
    <text evidence="1">Belongs to the DIM1 family.</text>
</comment>
<evidence type="ECO:0008006" key="4">
    <source>
        <dbReference type="Google" id="ProtNLM"/>
    </source>
</evidence>
<dbReference type="EMBL" id="JARBDR010000918">
    <property type="protein sequence ID" value="KAJ8302215.1"/>
    <property type="molecule type" value="Genomic_DNA"/>
</dbReference>
<keyword evidence="3" id="KW-1185">Reference proteome</keyword>
<evidence type="ECO:0000313" key="3">
    <source>
        <dbReference type="Proteomes" id="UP001217089"/>
    </source>
</evidence>
<gene>
    <name evidence="2" type="ORF">KUTeg_021202</name>
</gene>